<accession>A0AAD7M7S8</accession>
<protein>
    <submittedName>
        <fullName evidence="1">Uncharacterized protein</fullName>
    </submittedName>
</protein>
<evidence type="ECO:0000313" key="2">
    <source>
        <dbReference type="Proteomes" id="UP001221757"/>
    </source>
</evidence>
<keyword evidence="2" id="KW-1185">Reference proteome</keyword>
<comment type="caution">
    <text evidence="1">The sequence shown here is derived from an EMBL/GenBank/DDBJ whole genome shotgun (WGS) entry which is preliminary data.</text>
</comment>
<reference evidence="1" key="1">
    <citation type="submission" date="2023-03" db="EMBL/GenBank/DDBJ databases">
        <title>Massive genome expansion in bonnet fungi (Mycena s.s.) driven by repeated elements and novel gene families across ecological guilds.</title>
        <authorList>
            <consortium name="Lawrence Berkeley National Laboratory"/>
            <person name="Harder C.B."/>
            <person name="Miyauchi S."/>
            <person name="Viragh M."/>
            <person name="Kuo A."/>
            <person name="Thoen E."/>
            <person name="Andreopoulos B."/>
            <person name="Lu D."/>
            <person name="Skrede I."/>
            <person name="Drula E."/>
            <person name="Henrissat B."/>
            <person name="Morin E."/>
            <person name="Kohler A."/>
            <person name="Barry K."/>
            <person name="LaButti K."/>
            <person name="Morin E."/>
            <person name="Salamov A."/>
            <person name="Lipzen A."/>
            <person name="Mereny Z."/>
            <person name="Hegedus B."/>
            <person name="Baldrian P."/>
            <person name="Stursova M."/>
            <person name="Weitz H."/>
            <person name="Taylor A."/>
            <person name="Grigoriev I.V."/>
            <person name="Nagy L.G."/>
            <person name="Martin F."/>
            <person name="Kauserud H."/>
        </authorList>
    </citation>
    <scope>NUCLEOTIDE SEQUENCE</scope>
    <source>
        <strain evidence="1">CBHHK067</strain>
    </source>
</reference>
<dbReference type="AlphaFoldDB" id="A0AAD7M7S8"/>
<organism evidence="1 2">
    <name type="scientific">Mycena rosella</name>
    <name type="common">Pink bonnet</name>
    <name type="synonym">Agaricus rosellus</name>
    <dbReference type="NCBI Taxonomy" id="1033263"/>
    <lineage>
        <taxon>Eukaryota</taxon>
        <taxon>Fungi</taxon>
        <taxon>Dikarya</taxon>
        <taxon>Basidiomycota</taxon>
        <taxon>Agaricomycotina</taxon>
        <taxon>Agaricomycetes</taxon>
        <taxon>Agaricomycetidae</taxon>
        <taxon>Agaricales</taxon>
        <taxon>Marasmiineae</taxon>
        <taxon>Mycenaceae</taxon>
        <taxon>Mycena</taxon>
    </lineage>
</organism>
<sequence length="166" mass="18812">MHFHQLQFLELPAPVLYGLEGLTITRSPLPFYNHFDPPPQLALKSLTLDGITSSGYPEDLLWFLTSFHMPQLQRLELANLDHRLQFSAQFVRALCAPAIYPSLRYTKFTSLPLSNITPEFCHALPALETVILVEVDPEPLLSLLRADRALCPGLREIYVDGRAQSR</sequence>
<proteinExistence type="predicted"/>
<dbReference type="Proteomes" id="UP001221757">
    <property type="component" value="Unassembled WGS sequence"/>
</dbReference>
<dbReference type="EMBL" id="JARKIE010000009">
    <property type="protein sequence ID" value="KAJ7704935.1"/>
    <property type="molecule type" value="Genomic_DNA"/>
</dbReference>
<name>A0AAD7M7S8_MYCRO</name>
<gene>
    <name evidence="1" type="ORF">B0H17DRAFT_1038845</name>
</gene>
<evidence type="ECO:0000313" key="1">
    <source>
        <dbReference type="EMBL" id="KAJ7704935.1"/>
    </source>
</evidence>